<accession>A0AA88ICS9</accession>
<evidence type="ECO:0000313" key="4">
    <source>
        <dbReference type="Proteomes" id="UP001187531"/>
    </source>
</evidence>
<reference evidence="3" key="1">
    <citation type="submission" date="2023-07" db="EMBL/GenBank/DDBJ databases">
        <title>Chromosome-level genome assembly of Artemia franciscana.</title>
        <authorList>
            <person name="Jo E."/>
        </authorList>
    </citation>
    <scope>NUCLEOTIDE SEQUENCE</scope>
    <source>
        <tissue evidence="3">Whole body</tissue>
    </source>
</reference>
<sequence length="264" mass="29803">MEKESFHRRRRYPRHDKEAGPVDTQAFKQFWTGVFVGPSPPDIEPIPHIGNKHDVSTLWRPIEAVEIVKLHPSGDPSPGPDRMKIVDCIHFGYEVLSVLFTAIYFLRITPKPFLKSRTVFFPKSDGATDPADFRLISIAPMLQRWLHRVIATRLSKVVDISPAQTAFSHVDGSIVNTIIINSILRNAKPSYKPVYLLSLDVRKAFDSVSNHSIIRACKAQGLPPSFLDFIESTYRGTNSILELPNRRGEKPTKLTRGIKQGDPL</sequence>
<feature type="region of interest" description="Disordered" evidence="1">
    <location>
        <begin position="245"/>
        <end position="264"/>
    </location>
</feature>
<feature type="domain" description="Reverse transcriptase" evidence="2">
    <location>
        <begin position="102"/>
        <end position="264"/>
    </location>
</feature>
<dbReference type="PANTHER" id="PTHR19446">
    <property type="entry name" value="REVERSE TRANSCRIPTASES"/>
    <property type="match status" value="1"/>
</dbReference>
<dbReference type="SUPFAM" id="SSF56672">
    <property type="entry name" value="DNA/RNA polymerases"/>
    <property type="match status" value="1"/>
</dbReference>
<evidence type="ECO:0000313" key="3">
    <source>
        <dbReference type="EMBL" id="KAK2724251.1"/>
    </source>
</evidence>
<keyword evidence="4" id="KW-1185">Reference proteome</keyword>
<dbReference type="PROSITE" id="PS50878">
    <property type="entry name" value="RT_POL"/>
    <property type="match status" value="1"/>
</dbReference>
<dbReference type="InterPro" id="IPR043502">
    <property type="entry name" value="DNA/RNA_pol_sf"/>
</dbReference>
<evidence type="ECO:0000256" key="1">
    <source>
        <dbReference type="SAM" id="MobiDB-lite"/>
    </source>
</evidence>
<dbReference type="InterPro" id="IPR000477">
    <property type="entry name" value="RT_dom"/>
</dbReference>
<dbReference type="GO" id="GO:0071897">
    <property type="term" value="P:DNA biosynthetic process"/>
    <property type="evidence" value="ECO:0007669"/>
    <property type="project" value="UniProtKB-ARBA"/>
</dbReference>
<name>A0AA88ICS9_ARTSF</name>
<evidence type="ECO:0000259" key="2">
    <source>
        <dbReference type="PROSITE" id="PS50878"/>
    </source>
</evidence>
<dbReference type="EMBL" id="JAVRJZ010000003">
    <property type="protein sequence ID" value="KAK2724251.1"/>
    <property type="molecule type" value="Genomic_DNA"/>
</dbReference>
<dbReference type="AlphaFoldDB" id="A0AA88ICS9"/>
<protein>
    <recommendedName>
        <fullName evidence="2">Reverse transcriptase domain-containing protein</fullName>
    </recommendedName>
</protein>
<dbReference type="Pfam" id="PF00078">
    <property type="entry name" value="RVT_1"/>
    <property type="match status" value="1"/>
</dbReference>
<comment type="caution">
    <text evidence="3">The sequence shown here is derived from an EMBL/GenBank/DDBJ whole genome shotgun (WGS) entry which is preliminary data.</text>
</comment>
<gene>
    <name evidence="3" type="ORF">QYM36_000946</name>
</gene>
<proteinExistence type="predicted"/>
<organism evidence="3 4">
    <name type="scientific">Artemia franciscana</name>
    <name type="common">Brine shrimp</name>
    <name type="synonym">Artemia sanfranciscana</name>
    <dbReference type="NCBI Taxonomy" id="6661"/>
    <lineage>
        <taxon>Eukaryota</taxon>
        <taxon>Metazoa</taxon>
        <taxon>Ecdysozoa</taxon>
        <taxon>Arthropoda</taxon>
        <taxon>Crustacea</taxon>
        <taxon>Branchiopoda</taxon>
        <taxon>Anostraca</taxon>
        <taxon>Artemiidae</taxon>
        <taxon>Artemia</taxon>
    </lineage>
</organism>
<dbReference type="Proteomes" id="UP001187531">
    <property type="component" value="Unassembled WGS sequence"/>
</dbReference>